<gene>
    <name evidence="1" type="ORF">FHS09_001168</name>
</gene>
<organism evidence="1 2">
    <name type="scientific">Microbulbifer rhizosphaerae</name>
    <dbReference type="NCBI Taxonomy" id="1562603"/>
    <lineage>
        <taxon>Bacteria</taxon>
        <taxon>Pseudomonadati</taxon>
        <taxon>Pseudomonadota</taxon>
        <taxon>Gammaproteobacteria</taxon>
        <taxon>Cellvibrionales</taxon>
        <taxon>Microbulbiferaceae</taxon>
        <taxon>Microbulbifer</taxon>
    </lineage>
</organism>
<proteinExistence type="predicted"/>
<comment type="caution">
    <text evidence="1">The sequence shown here is derived from an EMBL/GenBank/DDBJ whole genome shotgun (WGS) entry which is preliminary data.</text>
</comment>
<dbReference type="AlphaFoldDB" id="A0A7W4WAY1"/>
<dbReference type="RefSeq" id="WP_183457653.1">
    <property type="nucleotide sequence ID" value="NZ_JACHWZ010000004.1"/>
</dbReference>
<accession>A0A7W4WAY1</accession>
<sequence>MRHRVSPFYQQLSGGEQPAYIVMIPRENYAFFAFGKAVHWPDWLN</sequence>
<evidence type="ECO:0000313" key="1">
    <source>
        <dbReference type="EMBL" id="MBB3060353.1"/>
    </source>
</evidence>
<name>A0A7W4WAY1_9GAMM</name>
<protein>
    <submittedName>
        <fullName evidence="1">Uncharacterized protein</fullName>
    </submittedName>
</protein>
<evidence type="ECO:0000313" key="2">
    <source>
        <dbReference type="Proteomes" id="UP000535937"/>
    </source>
</evidence>
<dbReference type="EMBL" id="JACHWZ010000004">
    <property type="protein sequence ID" value="MBB3060353.1"/>
    <property type="molecule type" value="Genomic_DNA"/>
</dbReference>
<keyword evidence="2" id="KW-1185">Reference proteome</keyword>
<dbReference type="Proteomes" id="UP000535937">
    <property type="component" value="Unassembled WGS sequence"/>
</dbReference>
<reference evidence="1 2" key="1">
    <citation type="submission" date="2020-08" db="EMBL/GenBank/DDBJ databases">
        <title>Genomic Encyclopedia of Type Strains, Phase III (KMG-III): the genomes of soil and plant-associated and newly described type strains.</title>
        <authorList>
            <person name="Whitman W."/>
        </authorList>
    </citation>
    <scope>NUCLEOTIDE SEQUENCE [LARGE SCALE GENOMIC DNA]</scope>
    <source>
        <strain evidence="1 2">CECT 8799</strain>
    </source>
</reference>